<dbReference type="GO" id="GO:0006281">
    <property type="term" value="P:DNA repair"/>
    <property type="evidence" value="ECO:0007669"/>
    <property type="project" value="UniProtKB-KW"/>
</dbReference>
<dbReference type="STRING" id="334426.A0A3P7HRJ3"/>
<keyword evidence="5" id="KW-0489">Methyltransferase</keyword>
<dbReference type="PANTHER" id="PTHR10815:SF13">
    <property type="entry name" value="METHYLATED-DNA--PROTEIN-CYSTEINE METHYLTRANSFERASE"/>
    <property type="match status" value="1"/>
</dbReference>
<dbReference type="InterPro" id="IPR001497">
    <property type="entry name" value="MethylDNA_cys_MeTrfase_AS"/>
</dbReference>
<reference evidence="13 14" key="1">
    <citation type="submission" date="2018-11" db="EMBL/GenBank/DDBJ databases">
        <authorList>
            <consortium name="Pathogen Informatics"/>
        </authorList>
    </citation>
    <scope>NUCLEOTIDE SEQUENCE [LARGE SCALE GENOMIC DNA]</scope>
    <source>
        <strain evidence="13 14">Costa Rica</strain>
    </source>
</reference>
<evidence type="ECO:0000259" key="12">
    <source>
        <dbReference type="Pfam" id="PF01035"/>
    </source>
</evidence>
<dbReference type="PROSITE" id="PS00374">
    <property type="entry name" value="MGMT"/>
    <property type="match status" value="1"/>
</dbReference>
<evidence type="ECO:0000313" key="14">
    <source>
        <dbReference type="Proteomes" id="UP000267027"/>
    </source>
</evidence>
<dbReference type="Gene3D" id="1.10.10.10">
    <property type="entry name" value="Winged helix-like DNA-binding domain superfamily/Winged helix DNA-binding domain"/>
    <property type="match status" value="1"/>
</dbReference>
<dbReference type="InterPro" id="IPR036388">
    <property type="entry name" value="WH-like_DNA-bd_sf"/>
</dbReference>
<evidence type="ECO:0000256" key="6">
    <source>
        <dbReference type="ARBA" id="ARBA00022679"/>
    </source>
</evidence>
<evidence type="ECO:0000256" key="2">
    <source>
        <dbReference type="ARBA" id="ARBA00008711"/>
    </source>
</evidence>
<sequence>MAEIDLELCAVSFVNGRRNVLKLLKGEEVEDIPISKFVFDGCSDFRKDVYRALLRIPRGTTKTYSEIASQIGRPRAYRAVAQACSANILAVVIPCHRVVASNGSLGGYSCGVDIKRQLLNIESLACVLKTRTSYIFNVPKTRTS</sequence>
<dbReference type="Proteomes" id="UP000267027">
    <property type="component" value="Unassembled WGS sequence"/>
</dbReference>
<dbReference type="OrthoDB" id="1907495at2759"/>
<evidence type="ECO:0000256" key="3">
    <source>
        <dbReference type="ARBA" id="ARBA00011918"/>
    </source>
</evidence>
<keyword evidence="7" id="KW-0227">DNA damage</keyword>
<dbReference type="CDD" id="cd06445">
    <property type="entry name" value="ATase"/>
    <property type="match status" value="1"/>
</dbReference>
<protein>
    <recommendedName>
        <fullName evidence="4">Methylated-DNA--protein-cysteine methyltransferase</fullName>
        <ecNumber evidence="3">2.1.1.63</ecNumber>
    </recommendedName>
    <alternativeName>
        <fullName evidence="9">6-O-methylguanine-DNA methyltransferase</fullName>
    </alternativeName>
    <alternativeName>
        <fullName evidence="10">O-6-methylguanine-DNA-alkyltransferase</fullName>
    </alternativeName>
</protein>
<keyword evidence="8" id="KW-0234">DNA repair</keyword>
<evidence type="ECO:0000256" key="9">
    <source>
        <dbReference type="ARBA" id="ARBA00030795"/>
    </source>
</evidence>
<evidence type="ECO:0000313" key="13">
    <source>
        <dbReference type="EMBL" id="VDM56959.1"/>
    </source>
</evidence>
<dbReference type="EMBL" id="UYYA01003867">
    <property type="protein sequence ID" value="VDM56959.1"/>
    <property type="molecule type" value="Genomic_DNA"/>
</dbReference>
<dbReference type="InterPro" id="IPR014048">
    <property type="entry name" value="MethylDNA_cys_MeTrfase_DNA-bd"/>
</dbReference>
<evidence type="ECO:0000256" key="5">
    <source>
        <dbReference type="ARBA" id="ARBA00022603"/>
    </source>
</evidence>
<evidence type="ECO:0000256" key="1">
    <source>
        <dbReference type="ARBA" id="ARBA00001286"/>
    </source>
</evidence>
<dbReference type="GO" id="GO:0032259">
    <property type="term" value="P:methylation"/>
    <property type="evidence" value="ECO:0007669"/>
    <property type="project" value="UniProtKB-KW"/>
</dbReference>
<accession>A0A3P7HRJ3</accession>
<evidence type="ECO:0000256" key="8">
    <source>
        <dbReference type="ARBA" id="ARBA00023204"/>
    </source>
</evidence>
<dbReference type="EC" id="2.1.1.63" evidence="3"/>
<evidence type="ECO:0000256" key="10">
    <source>
        <dbReference type="ARBA" id="ARBA00031621"/>
    </source>
</evidence>
<dbReference type="GO" id="GO:0003908">
    <property type="term" value="F:methylated-DNA-[protein]-cysteine S-methyltransferase activity"/>
    <property type="evidence" value="ECO:0007669"/>
    <property type="project" value="UniProtKB-EC"/>
</dbReference>
<comment type="catalytic activity">
    <reaction evidence="1">
        <text>a 4-O-methyl-thymidine in DNA + L-cysteinyl-[protein] = a thymidine in DNA + S-methyl-L-cysteinyl-[protein]</text>
        <dbReference type="Rhea" id="RHEA:53428"/>
        <dbReference type="Rhea" id="RHEA-COMP:10131"/>
        <dbReference type="Rhea" id="RHEA-COMP:10132"/>
        <dbReference type="Rhea" id="RHEA-COMP:13555"/>
        <dbReference type="Rhea" id="RHEA-COMP:13556"/>
        <dbReference type="ChEBI" id="CHEBI:29950"/>
        <dbReference type="ChEBI" id="CHEBI:82612"/>
        <dbReference type="ChEBI" id="CHEBI:137386"/>
        <dbReference type="ChEBI" id="CHEBI:137387"/>
        <dbReference type="EC" id="2.1.1.63"/>
    </reaction>
</comment>
<evidence type="ECO:0000256" key="7">
    <source>
        <dbReference type="ARBA" id="ARBA00022763"/>
    </source>
</evidence>
<feature type="domain" description="Methylated-DNA-[protein]-cysteine S-methyltransferase DNA binding" evidence="12">
    <location>
        <begin position="44"/>
        <end position="123"/>
    </location>
</feature>
<dbReference type="AlphaFoldDB" id="A0A3P7HRJ3"/>
<evidence type="ECO:0000256" key="4">
    <source>
        <dbReference type="ARBA" id="ARBA00015377"/>
    </source>
</evidence>
<proteinExistence type="inferred from homology"/>
<dbReference type="PANTHER" id="PTHR10815">
    <property type="entry name" value="METHYLATED-DNA--PROTEIN-CYSTEINE METHYLTRANSFERASE"/>
    <property type="match status" value="1"/>
</dbReference>
<dbReference type="InterPro" id="IPR036217">
    <property type="entry name" value="MethylDNA_cys_MeTrfase_DNAb"/>
</dbReference>
<evidence type="ECO:0000256" key="11">
    <source>
        <dbReference type="ARBA" id="ARBA00049348"/>
    </source>
</evidence>
<dbReference type="FunFam" id="1.10.10.10:FF:000214">
    <property type="entry name" value="Methylated-DNA--protein-cysteine methyltransferase"/>
    <property type="match status" value="1"/>
</dbReference>
<comment type="catalytic activity">
    <reaction evidence="11">
        <text>a 6-O-methyl-2'-deoxyguanosine in DNA + L-cysteinyl-[protein] = S-methyl-L-cysteinyl-[protein] + a 2'-deoxyguanosine in DNA</text>
        <dbReference type="Rhea" id="RHEA:24000"/>
        <dbReference type="Rhea" id="RHEA-COMP:10131"/>
        <dbReference type="Rhea" id="RHEA-COMP:10132"/>
        <dbReference type="Rhea" id="RHEA-COMP:11367"/>
        <dbReference type="Rhea" id="RHEA-COMP:11368"/>
        <dbReference type="ChEBI" id="CHEBI:29950"/>
        <dbReference type="ChEBI" id="CHEBI:82612"/>
        <dbReference type="ChEBI" id="CHEBI:85445"/>
        <dbReference type="ChEBI" id="CHEBI:85448"/>
        <dbReference type="EC" id="2.1.1.63"/>
    </reaction>
</comment>
<dbReference type="Pfam" id="PF01035">
    <property type="entry name" value="DNA_binding_1"/>
    <property type="match status" value="1"/>
</dbReference>
<dbReference type="SUPFAM" id="SSF46767">
    <property type="entry name" value="Methylated DNA-protein cysteine methyltransferase, C-terminal domain"/>
    <property type="match status" value="1"/>
</dbReference>
<name>A0A3P7HRJ3_ANGCS</name>
<comment type="similarity">
    <text evidence="2">Belongs to the MGMT family.</text>
</comment>
<gene>
    <name evidence="13" type="ORF">ACOC_LOCUS5374</name>
</gene>
<organism evidence="13 14">
    <name type="scientific">Angiostrongylus costaricensis</name>
    <name type="common">Nematode worm</name>
    <dbReference type="NCBI Taxonomy" id="334426"/>
    <lineage>
        <taxon>Eukaryota</taxon>
        <taxon>Metazoa</taxon>
        <taxon>Ecdysozoa</taxon>
        <taxon>Nematoda</taxon>
        <taxon>Chromadorea</taxon>
        <taxon>Rhabditida</taxon>
        <taxon>Rhabditina</taxon>
        <taxon>Rhabditomorpha</taxon>
        <taxon>Strongyloidea</taxon>
        <taxon>Metastrongylidae</taxon>
        <taxon>Angiostrongylus</taxon>
    </lineage>
</organism>
<dbReference type="NCBIfam" id="TIGR00589">
    <property type="entry name" value="ogt"/>
    <property type="match status" value="1"/>
</dbReference>
<keyword evidence="6" id="KW-0808">Transferase</keyword>
<keyword evidence="14" id="KW-1185">Reference proteome</keyword>